<dbReference type="Proteomes" id="UP001318040">
    <property type="component" value="Chromosome 9"/>
</dbReference>
<gene>
    <name evidence="10" type="primary">LOC116940660</name>
</gene>
<dbReference type="SUPFAM" id="SSF57535">
    <property type="entry name" value="Complement control module/SCR domain"/>
    <property type="match status" value="2"/>
</dbReference>
<evidence type="ECO:0000256" key="2">
    <source>
        <dbReference type="ARBA" id="ARBA00022729"/>
    </source>
</evidence>
<feature type="domain" description="Sushi" evidence="8">
    <location>
        <begin position="216"/>
        <end position="273"/>
    </location>
</feature>
<dbReference type="Pfam" id="PF00431">
    <property type="entry name" value="CUB"/>
    <property type="match status" value="1"/>
</dbReference>
<dbReference type="PANTHER" id="PTHR45656">
    <property type="entry name" value="PROTEIN CBR-CLEC-78"/>
    <property type="match status" value="1"/>
</dbReference>
<evidence type="ECO:0000256" key="6">
    <source>
        <dbReference type="SAM" id="Phobius"/>
    </source>
</evidence>
<dbReference type="CDD" id="cd00041">
    <property type="entry name" value="CUB"/>
    <property type="match status" value="1"/>
</dbReference>
<keyword evidence="6" id="KW-0472">Membrane</keyword>
<dbReference type="CDD" id="cd00033">
    <property type="entry name" value="CCP"/>
    <property type="match status" value="2"/>
</dbReference>
<evidence type="ECO:0000256" key="5">
    <source>
        <dbReference type="PROSITE-ProRule" id="PRU00302"/>
    </source>
</evidence>
<name>A0AAJ7SY75_PETMA</name>
<organism evidence="9 10">
    <name type="scientific">Petromyzon marinus</name>
    <name type="common">Sea lamprey</name>
    <dbReference type="NCBI Taxonomy" id="7757"/>
    <lineage>
        <taxon>Eukaryota</taxon>
        <taxon>Metazoa</taxon>
        <taxon>Chordata</taxon>
        <taxon>Craniata</taxon>
        <taxon>Vertebrata</taxon>
        <taxon>Cyclostomata</taxon>
        <taxon>Hyperoartia</taxon>
        <taxon>Petromyzontiformes</taxon>
        <taxon>Petromyzontidae</taxon>
        <taxon>Petromyzon</taxon>
    </lineage>
</organism>
<dbReference type="AlphaFoldDB" id="A0AAJ7SY75"/>
<feature type="domain" description="CUB" evidence="7">
    <location>
        <begin position="76"/>
        <end position="191"/>
    </location>
</feature>
<feature type="domain" description="Sushi" evidence="8">
    <location>
        <begin position="304"/>
        <end position="365"/>
    </location>
</feature>
<dbReference type="InterPro" id="IPR000436">
    <property type="entry name" value="Sushi_SCR_CCP_dom"/>
</dbReference>
<dbReference type="RefSeq" id="XP_032806672.1">
    <property type="nucleotide sequence ID" value="XM_032950781.1"/>
</dbReference>
<dbReference type="PROSITE" id="PS50923">
    <property type="entry name" value="SUSHI"/>
    <property type="match status" value="2"/>
</dbReference>
<feature type="disulfide bond" evidence="5">
    <location>
        <begin position="336"/>
        <end position="363"/>
    </location>
</feature>
<dbReference type="SMART" id="SM00032">
    <property type="entry name" value="CCP"/>
    <property type="match status" value="2"/>
</dbReference>
<feature type="transmembrane region" description="Helical" evidence="6">
    <location>
        <begin position="373"/>
        <end position="398"/>
    </location>
</feature>
<dbReference type="Gene3D" id="2.60.120.290">
    <property type="entry name" value="Spermadhesin, CUB domain"/>
    <property type="match status" value="1"/>
</dbReference>
<dbReference type="InterPro" id="IPR000859">
    <property type="entry name" value="CUB_dom"/>
</dbReference>
<keyword evidence="3" id="KW-0677">Repeat</keyword>
<dbReference type="SMART" id="SM00042">
    <property type="entry name" value="CUB"/>
    <property type="match status" value="1"/>
</dbReference>
<feature type="disulfide bond" evidence="5">
    <location>
        <begin position="244"/>
        <end position="271"/>
    </location>
</feature>
<dbReference type="InterPro" id="IPR035914">
    <property type="entry name" value="Sperma_CUB_dom_sf"/>
</dbReference>
<comment type="caution">
    <text evidence="5">Lacks conserved residue(s) required for the propagation of feature annotation.</text>
</comment>
<keyword evidence="2" id="KW-0732">Signal</keyword>
<evidence type="ECO:0000313" key="9">
    <source>
        <dbReference type="Proteomes" id="UP001318040"/>
    </source>
</evidence>
<sequence>MKRFENNLHRRTVRDDDALEMASSSSGLTLDNDHDDDGDFVLFKGFKRSRRGTFALIAAVFCLAAGTSVSRAQAQCGGNFTDSNGIIETPNFPGLYPPMLNCLWIIQSSDRRGVVIISVIDFELEESDACVFDKLRMEAGNPPGPPRLYCGGDFERRYGVSEMQATGRMTLQFNSDESVELRGFRIGFWVEDPLQTSPLPTTTLATTSTTPATTPGQCQPLENMDNGRLFVTSYEVGGVASYTCRPGFRMVGASNRVCEASGRWSGSVPVCRARPTTATTTIRAETSSASELPTNASKGGNASLGCPEPGLPLGGLGPLPGLSLNFRAGDVLRFSCLPGFAITGATSLKCLDSGRWSDEAPTCSRVGMSLSPLWASALIAAGCVAGGAVVLLVSFALARRSRKVASDDHPKMTL</sequence>
<keyword evidence="9" id="KW-1185">Reference proteome</keyword>
<dbReference type="SUPFAM" id="SSF49854">
    <property type="entry name" value="Spermadhesin, CUB domain"/>
    <property type="match status" value="1"/>
</dbReference>
<dbReference type="InterPro" id="IPR051277">
    <property type="entry name" value="SEZ6_CSMD_C4BPB_Regulators"/>
</dbReference>
<evidence type="ECO:0000259" key="7">
    <source>
        <dbReference type="PROSITE" id="PS01180"/>
    </source>
</evidence>
<evidence type="ECO:0000256" key="3">
    <source>
        <dbReference type="ARBA" id="ARBA00022737"/>
    </source>
</evidence>
<proteinExistence type="predicted"/>
<reference evidence="10" key="1">
    <citation type="submission" date="2025-08" db="UniProtKB">
        <authorList>
            <consortium name="RefSeq"/>
        </authorList>
    </citation>
    <scope>IDENTIFICATION</scope>
    <source>
        <tissue evidence="10">Sperm</tissue>
    </source>
</reference>
<evidence type="ECO:0000256" key="4">
    <source>
        <dbReference type="ARBA" id="ARBA00023157"/>
    </source>
</evidence>
<keyword evidence="6" id="KW-1133">Transmembrane helix</keyword>
<keyword evidence="6" id="KW-0812">Transmembrane</keyword>
<dbReference type="KEGG" id="pmrn:116940660"/>
<keyword evidence="1 5" id="KW-0768">Sushi</keyword>
<keyword evidence="4 5" id="KW-1015">Disulfide bond</keyword>
<dbReference type="Gene3D" id="2.10.70.10">
    <property type="entry name" value="Complement Module, domain 1"/>
    <property type="match status" value="2"/>
</dbReference>
<evidence type="ECO:0000313" key="10">
    <source>
        <dbReference type="RefSeq" id="XP_032806672.1"/>
    </source>
</evidence>
<evidence type="ECO:0000256" key="1">
    <source>
        <dbReference type="ARBA" id="ARBA00022659"/>
    </source>
</evidence>
<accession>A0AAJ7SY75</accession>
<dbReference type="Pfam" id="PF00084">
    <property type="entry name" value="Sushi"/>
    <property type="match status" value="2"/>
</dbReference>
<dbReference type="PROSITE" id="PS01180">
    <property type="entry name" value="CUB"/>
    <property type="match status" value="1"/>
</dbReference>
<dbReference type="PANTHER" id="PTHR45656:SF4">
    <property type="entry name" value="PROTEIN CBR-CLEC-78"/>
    <property type="match status" value="1"/>
</dbReference>
<evidence type="ECO:0000259" key="8">
    <source>
        <dbReference type="PROSITE" id="PS50923"/>
    </source>
</evidence>
<protein>
    <submittedName>
        <fullName evidence="10">CUB and sushi domain-containing protein 1-like</fullName>
    </submittedName>
</protein>
<dbReference type="InterPro" id="IPR035976">
    <property type="entry name" value="Sushi/SCR/CCP_sf"/>
</dbReference>